<dbReference type="InterPro" id="IPR016181">
    <property type="entry name" value="Acyl_CoA_acyltransferase"/>
</dbReference>
<dbReference type="Proteomes" id="UP000286701">
    <property type="component" value="Unassembled WGS sequence"/>
</dbReference>
<dbReference type="PROSITE" id="PS51186">
    <property type="entry name" value="GNAT"/>
    <property type="match status" value="1"/>
</dbReference>
<dbReference type="Pfam" id="PF13673">
    <property type="entry name" value="Acetyltransf_10"/>
    <property type="match status" value="1"/>
</dbReference>
<organism evidence="2 3">
    <name type="scientific">Mucilaginibacter gilvus</name>
    <dbReference type="NCBI Taxonomy" id="2305909"/>
    <lineage>
        <taxon>Bacteria</taxon>
        <taxon>Pseudomonadati</taxon>
        <taxon>Bacteroidota</taxon>
        <taxon>Sphingobacteriia</taxon>
        <taxon>Sphingobacteriales</taxon>
        <taxon>Sphingobacteriaceae</taxon>
        <taxon>Mucilaginibacter</taxon>
    </lineage>
</organism>
<evidence type="ECO:0000313" key="2">
    <source>
        <dbReference type="EMBL" id="RWY57084.1"/>
    </source>
</evidence>
<sequence>MPEPSKIEVHQVSDPIELEKAFGIRHEVFVVEQGCPPELEIEFDDEATHFLATVNGEPGGACRWRKTDKGYKLERFAVLKKFRGFGVGQEMIGAVLASLPADAEYIYLHAQLDAVTLYERFGFEKTGPEFEEAGIRHYKMVKSPQPPEGGVEVMIFKLSDGK</sequence>
<dbReference type="SUPFAM" id="SSF55729">
    <property type="entry name" value="Acyl-CoA N-acyltransferases (Nat)"/>
    <property type="match status" value="1"/>
</dbReference>
<dbReference type="OrthoDB" id="9796171at2"/>
<dbReference type="AlphaFoldDB" id="A0A444MTV8"/>
<accession>A0A444MTV8</accession>
<keyword evidence="2" id="KW-0808">Transferase</keyword>
<dbReference type="RefSeq" id="WP_128531591.1">
    <property type="nucleotide sequence ID" value="NZ_SBIW01000001.1"/>
</dbReference>
<gene>
    <name evidence="2" type="ORF">EPL05_00690</name>
</gene>
<feature type="domain" description="N-acetyltransferase" evidence="1">
    <location>
        <begin position="7"/>
        <end position="145"/>
    </location>
</feature>
<dbReference type="Gene3D" id="3.40.630.30">
    <property type="match status" value="1"/>
</dbReference>
<dbReference type="GO" id="GO:0016747">
    <property type="term" value="F:acyltransferase activity, transferring groups other than amino-acyl groups"/>
    <property type="evidence" value="ECO:0007669"/>
    <property type="project" value="InterPro"/>
</dbReference>
<keyword evidence="3" id="KW-1185">Reference proteome</keyword>
<protein>
    <submittedName>
        <fullName evidence="2">GNAT family N-acetyltransferase</fullName>
    </submittedName>
</protein>
<dbReference type="CDD" id="cd04301">
    <property type="entry name" value="NAT_SF"/>
    <property type="match status" value="1"/>
</dbReference>
<proteinExistence type="predicted"/>
<dbReference type="InterPro" id="IPR000182">
    <property type="entry name" value="GNAT_dom"/>
</dbReference>
<evidence type="ECO:0000259" key="1">
    <source>
        <dbReference type="PROSITE" id="PS51186"/>
    </source>
</evidence>
<evidence type="ECO:0000313" key="3">
    <source>
        <dbReference type="Proteomes" id="UP000286701"/>
    </source>
</evidence>
<dbReference type="EMBL" id="SBIW01000001">
    <property type="protein sequence ID" value="RWY57084.1"/>
    <property type="molecule type" value="Genomic_DNA"/>
</dbReference>
<comment type="caution">
    <text evidence="2">The sequence shown here is derived from an EMBL/GenBank/DDBJ whole genome shotgun (WGS) entry which is preliminary data.</text>
</comment>
<reference evidence="2 3" key="1">
    <citation type="submission" date="2019-01" db="EMBL/GenBank/DDBJ databases">
        <title>Mucilaginibacter antarcticum sp. nov., isolated from antarctic soil.</title>
        <authorList>
            <person name="Yan Y.-Q."/>
            <person name="Du Z.-J."/>
        </authorList>
    </citation>
    <scope>NUCLEOTIDE SEQUENCE [LARGE SCALE GENOMIC DNA]</scope>
    <source>
        <strain evidence="2 3">F01003</strain>
    </source>
</reference>
<name>A0A444MTV8_9SPHI</name>